<dbReference type="Pfam" id="PF05635">
    <property type="entry name" value="23S_rRNA_IVP"/>
    <property type="match status" value="1"/>
</dbReference>
<name>A0ABP7V600_9FLAO</name>
<dbReference type="Gene3D" id="1.20.1440.60">
    <property type="entry name" value="23S rRNA-intervening sequence"/>
    <property type="match status" value="1"/>
</dbReference>
<dbReference type="NCBIfam" id="TIGR02436">
    <property type="entry name" value="four helix bundle protein"/>
    <property type="match status" value="1"/>
</dbReference>
<keyword evidence="2" id="KW-1185">Reference proteome</keyword>
<comment type="caution">
    <text evidence="1">The sequence shown here is derived from an EMBL/GenBank/DDBJ whole genome shotgun (WGS) entry which is preliminary data.</text>
</comment>
<evidence type="ECO:0000313" key="2">
    <source>
        <dbReference type="Proteomes" id="UP001500367"/>
    </source>
</evidence>
<dbReference type="NCBIfam" id="NF008911">
    <property type="entry name" value="PRK12275.1-2"/>
    <property type="match status" value="1"/>
</dbReference>
<dbReference type="SUPFAM" id="SSF158446">
    <property type="entry name" value="IVS-encoded protein-like"/>
    <property type="match status" value="1"/>
</dbReference>
<accession>A0ABP7V600</accession>
<dbReference type="InterPro" id="IPR036583">
    <property type="entry name" value="23S_rRNA_IVS_sf"/>
</dbReference>
<dbReference type="PANTHER" id="PTHR38471">
    <property type="entry name" value="FOUR HELIX BUNDLE PROTEIN"/>
    <property type="match status" value="1"/>
</dbReference>
<dbReference type="CDD" id="cd16377">
    <property type="entry name" value="23S_rRNA_IVP_like"/>
    <property type="match status" value="1"/>
</dbReference>
<proteinExistence type="predicted"/>
<dbReference type="EMBL" id="BAABCT010000001">
    <property type="protein sequence ID" value="GAA4060030.1"/>
    <property type="molecule type" value="Genomic_DNA"/>
</dbReference>
<evidence type="ECO:0000313" key="1">
    <source>
        <dbReference type="EMBL" id="GAA4060030.1"/>
    </source>
</evidence>
<reference evidence="2" key="1">
    <citation type="journal article" date="2019" name="Int. J. Syst. Evol. Microbiol.">
        <title>The Global Catalogue of Microorganisms (GCM) 10K type strain sequencing project: providing services to taxonomists for standard genome sequencing and annotation.</title>
        <authorList>
            <consortium name="The Broad Institute Genomics Platform"/>
            <consortium name="The Broad Institute Genome Sequencing Center for Infectious Disease"/>
            <person name="Wu L."/>
            <person name="Ma J."/>
        </authorList>
    </citation>
    <scope>NUCLEOTIDE SEQUENCE [LARGE SCALE GENOMIC DNA]</scope>
    <source>
        <strain evidence="2">JCM 17069</strain>
    </source>
</reference>
<gene>
    <name evidence="1" type="ORF">GCM10022389_00300</name>
</gene>
<protein>
    <submittedName>
        <fullName evidence="1">Four helix bundle protein</fullName>
    </submittedName>
</protein>
<sequence>MNYFKELKVWQKAIELVTDTYLKTQSFPKEEIYGLTSQIRRCAVSIPSNIAEGCGRNTDKDFNNFLGISLGSAFEFETQLIICKNLNFINQEDFNFLESEIQHIQNMIIKLKSSIEKKL</sequence>
<dbReference type="Proteomes" id="UP001500367">
    <property type="component" value="Unassembled WGS sequence"/>
</dbReference>
<dbReference type="InterPro" id="IPR012657">
    <property type="entry name" value="23S_rRNA-intervening_sequence"/>
</dbReference>
<dbReference type="RefSeq" id="WP_344814825.1">
    <property type="nucleotide sequence ID" value="NZ_BAABCT010000001.1"/>
</dbReference>
<organism evidence="1 2">
    <name type="scientific">Flavobacterium cheonanense</name>
    <dbReference type="NCBI Taxonomy" id="706183"/>
    <lineage>
        <taxon>Bacteria</taxon>
        <taxon>Pseudomonadati</taxon>
        <taxon>Bacteroidota</taxon>
        <taxon>Flavobacteriia</taxon>
        <taxon>Flavobacteriales</taxon>
        <taxon>Flavobacteriaceae</taxon>
        <taxon>Flavobacterium</taxon>
    </lineage>
</organism>
<dbReference type="PANTHER" id="PTHR38471:SF2">
    <property type="entry name" value="FOUR HELIX BUNDLE PROTEIN"/>
    <property type="match status" value="1"/>
</dbReference>